<name>A0A165CQ03_EXIGL</name>
<feature type="compositionally biased region" description="Low complexity" evidence="1">
    <location>
        <begin position="175"/>
        <end position="185"/>
    </location>
</feature>
<dbReference type="InParanoid" id="A0A165CQ03"/>
<gene>
    <name evidence="2" type="ORF">EXIGLDRAFT_754690</name>
</gene>
<feature type="compositionally biased region" description="Polar residues" evidence="1">
    <location>
        <begin position="51"/>
        <end position="61"/>
    </location>
</feature>
<protein>
    <submittedName>
        <fullName evidence="2">Uncharacterized protein</fullName>
    </submittedName>
</protein>
<evidence type="ECO:0000313" key="2">
    <source>
        <dbReference type="EMBL" id="KZV82878.1"/>
    </source>
</evidence>
<organism evidence="2 3">
    <name type="scientific">Exidia glandulosa HHB12029</name>
    <dbReference type="NCBI Taxonomy" id="1314781"/>
    <lineage>
        <taxon>Eukaryota</taxon>
        <taxon>Fungi</taxon>
        <taxon>Dikarya</taxon>
        <taxon>Basidiomycota</taxon>
        <taxon>Agaricomycotina</taxon>
        <taxon>Agaricomycetes</taxon>
        <taxon>Auriculariales</taxon>
        <taxon>Exidiaceae</taxon>
        <taxon>Exidia</taxon>
    </lineage>
</organism>
<feature type="region of interest" description="Disordered" evidence="1">
    <location>
        <begin position="175"/>
        <end position="227"/>
    </location>
</feature>
<proteinExistence type="predicted"/>
<dbReference type="AlphaFoldDB" id="A0A165CQ03"/>
<sequence>MDPFLDFDSISPLDLDAMAVSEPEPEPAKDFEAWDDFFTGLGLDLGPPALSPTTSNASSGPGSAPETPATQLAALPLNLPDVDGVLNLALLPPPNQVEVIDISHDADRAPQPKIPSVILPPIPSARDAAAMLEMQGAMYLHARMDLQRIVMHYAQFGVHVPVVEPVLMQLTPAPSHASVPAPASACETPSGWRGQPARSQSKAARTASAPYTKPADANAEPFDLKQSLRDAEHFRQLRLAKERRAKEESLARARVAGIPSVMLPPS</sequence>
<dbReference type="EMBL" id="KV426299">
    <property type="protein sequence ID" value="KZV82878.1"/>
    <property type="molecule type" value="Genomic_DNA"/>
</dbReference>
<accession>A0A165CQ03</accession>
<dbReference type="Proteomes" id="UP000077266">
    <property type="component" value="Unassembled WGS sequence"/>
</dbReference>
<reference evidence="2 3" key="1">
    <citation type="journal article" date="2016" name="Mol. Biol. Evol.">
        <title>Comparative Genomics of Early-Diverging Mushroom-Forming Fungi Provides Insights into the Origins of Lignocellulose Decay Capabilities.</title>
        <authorList>
            <person name="Nagy L.G."/>
            <person name="Riley R."/>
            <person name="Tritt A."/>
            <person name="Adam C."/>
            <person name="Daum C."/>
            <person name="Floudas D."/>
            <person name="Sun H."/>
            <person name="Yadav J.S."/>
            <person name="Pangilinan J."/>
            <person name="Larsson K.H."/>
            <person name="Matsuura K."/>
            <person name="Barry K."/>
            <person name="Labutti K."/>
            <person name="Kuo R."/>
            <person name="Ohm R.A."/>
            <person name="Bhattacharya S.S."/>
            <person name="Shirouzu T."/>
            <person name="Yoshinaga Y."/>
            <person name="Martin F.M."/>
            <person name="Grigoriev I.V."/>
            <person name="Hibbett D.S."/>
        </authorList>
    </citation>
    <scope>NUCLEOTIDE SEQUENCE [LARGE SCALE GENOMIC DNA]</scope>
    <source>
        <strain evidence="2 3">HHB12029</strain>
    </source>
</reference>
<feature type="region of interest" description="Disordered" evidence="1">
    <location>
        <begin position="48"/>
        <end position="68"/>
    </location>
</feature>
<evidence type="ECO:0000313" key="3">
    <source>
        <dbReference type="Proteomes" id="UP000077266"/>
    </source>
</evidence>
<evidence type="ECO:0000256" key="1">
    <source>
        <dbReference type="SAM" id="MobiDB-lite"/>
    </source>
</evidence>
<keyword evidence="3" id="KW-1185">Reference proteome</keyword>